<organism evidence="4 5">
    <name type="scientific">Ponticoccus litoralis</name>
    <dbReference type="NCBI Taxonomy" id="422297"/>
    <lineage>
        <taxon>Bacteria</taxon>
        <taxon>Pseudomonadati</taxon>
        <taxon>Pseudomonadota</taxon>
        <taxon>Alphaproteobacteria</taxon>
        <taxon>Rhodobacterales</taxon>
        <taxon>Roseobacteraceae</taxon>
        <taxon>Ponticoccus</taxon>
    </lineage>
</organism>
<evidence type="ECO:0000313" key="4">
    <source>
        <dbReference type="EMBL" id="MEN9062702.1"/>
    </source>
</evidence>
<dbReference type="InterPro" id="IPR009197">
    <property type="entry name" value="MlrC"/>
</dbReference>
<dbReference type="PIRSF" id="PIRSF012702">
    <property type="entry name" value="UCP012702"/>
    <property type="match status" value="1"/>
</dbReference>
<keyword evidence="1" id="KW-0378">Hydrolase</keyword>
<dbReference type="InterPro" id="IPR010799">
    <property type="entry name" value="MlrC_C"/>
</dbReference>
<keyword evidence="1" id="KW-0479">Metal-binding</keyword>
<evidence type="ECO:0000259" key="3">
    <source>
        <dbReference type="Pfam" id="PF07364"/>
    </source>
</evidence>
<keyword evidence="1" id="KW-0645">Protease</keyword>
<dbReference type="RefSeq" id="WP_347167641.1">
    <property type="nucleotide sequence ID" value="NZ_JBDNCH010000002.1"/>
</dbReference>
<dbReference type="Pfam" id="PF07171">
    <property type="entry name" value="MlrC_C"/>
    <property type="match status" value="1"/>
</dbReference>
<dbReference type="GO" id="GO:0008237">
    <property type="term" value="F:metallopeptidase activity"/>
    <property type="evidence" value="ECO:0007669"/>
    <property type="project" value="UniProtKB-KW"/>
</dbReference>
<feature type="domain" description="Microcystin LR degradation protein MlrC C-terminal" evidence="2">
    <location>
        <begin position="307"/>
        <end position="485"/>
    </location>
</feature>
<dbReference type="Proteomes" id="UP001428774">
    <property type="component" value="Unassembled WGS sequence"/>
</dbReference>
<comment type="caution">
    <text evidence="4">The sequence shown here is derived from an EMBL/GenBank/DDBJ whole genome shotgun (WGS) entry which is preliminary data.</text>
</comment>
<keyword evidence="5" id="KW-1185">Reference proteome</keyword>
<comment type="function">
    <text evidence="1">Involved in peptidolytic degradation of cyclic heptapeptide hepatotoxin microcystin (MC).</text>
</comment>
<dbReference type="AlphaFoldDB" id="A0AAW9SSH3"/>
<protein>
    <recommendedName>
        <fullName evidence="1">Microcystinase C</fullName>
        <shortName evidence="1">MlrC</shortName>
    </recommendedName>
</protein>
<name>A0AAW9SSH3_9RHOB</name>
<evidence type="ECO:0000259" key="2">
    <source>
        <dbReference type="Pfam" id="PF07171"/>
    </source>
</evidence>
<dbReference type="Pfam" id="PF07364">
    <property type="entry name" value="DUF1485"/>
    <property type="match status" value="1"/>
</dbReference>
<dbReference type="GO" id="GO:0006508">
    <property type="term" value="P:proteolysis"/>
    <property type="evidence" value="ECO:0007669"/>
    <property type="project" value="UniProtKB-KW"/>
</dbReference>
<sequence>MAQPRRIAVARLWHEANSFNPIPTRLEDFRRREWMRGEEALTGARGTATELGGLVRFLDDHPHWQVTVSRCTSAPPLGPVTTEALSAIRDEILADLAGQHWDGVYLSLHGAMVAEDDLSPDYSLIRALRAAIGPEPLLAVSLDMHACLDPSLTGAVDILSGYHTYPHVDMDAAAHRALTMMERAFEQGRRPAVALRQLDFAPLSHGMRTEAGPMAELVALGQEASGAEGVADVTFFGGFTYADTPNTRAAVAVTHDRGLAPEPLLDRLAAAYQARREAFRVSLPGPREGLALAARQLDQGARWPVTLVDTADNPLSGGIGDTTALFRAMMESGPDLPMLFCFFYNPDLVARAHGLGEGAAIDCTLGGRIAPAFGAPVPFHGMVERLTDGRFRNRGPFEYGREIDMGRTAVLRAGQMQVVVSETCQSANDPAWCDLHGIDLSRIAVFGIKAKNHFRAGFEPLCGPIHDIDCPGVAPADMSLLPYRHVPPAFYA</sequence>
<comment type="similarity">
    <text evidence="1">Belongs to the peptidase M81 family.</text>
</comment>
<dbReference type="EMBL" id="JBDNCH010000002">
    <property type="protein sequence ID" value="MEN9062702.1"/>
    <property type="molecule type" value="Genomic_DNA"/>
</dbReference>
<reference evidence="4 5" key="1">
    <citation type="submission" date="2024-05" db="EMBL/GenBank/DDBJ databases">
        <title>Genome sequence of Ponticoccus litoralis KCCM 90028.</title>
        <authorList>
            <person name="Kim J.M."/>
            <person name="Lee J.K."/>
            <person name="Choi B.J."/>
            <person name="Bayburt H."/>
            <person name="Baek J.H."/>
            <person name="Jeon C.O."/>
        </authorList>
    </citation>
    <scope>NUCLEOTIDE SEQUENCE [LARGE SCALE GENOMIC DNA]</scope>
    <source>
        <strain evidence="4 5">KCCM 90028</strain>
    </source>
</reference>
<gene>
    <name evidence="4" type="ORF">ABFB10_18655</name>
</gene>
<comment type="cofactor">
    <cofactor evidence="1">
        <name>Zn(2+)</name>
        <dbReference type="ChEBI" id="CHEBI:29105"/>
    </cofactor>
    <text evidence="1">Binds 1 zinc ion per subunit.</text>
</comment>
<dbReference type="GO" id="GO:0046872">
    <property type="term" value="F:metal ion binding"/>
    <property type="evidence" value="ECO:0007669"/>
    <property type="project" value="UniProtKB-KW"/>
</dbReference>
<evidence type="ECO:0000256" key="1">
    <source>
        <dbReference type="PIRNR" id="PIRNR012702"/>
    </source>
</evidence>
<accession>A0AAW9SSH3</accession>
<dbReference type="InterPro" id="IPR015995">
    <property type="entry name" value="MlrC_N"/>
</dbReference>
<proteinExistence type="inferred from homology"/>
<keyword evidence="1" id="KW-0482">Metalloprotease</keyword>
<feature type="domain" description="Microcystin LR degradation protein MlrC N-terminal" evidence="3">
    <location>
        <begin position="6"/>
        <end position="293"/>
    </location>
</feature>
<evidence type="ECO:0000313" key="5">
    <source>
        <dbReference type="Proteomes" id="UP001428774"/>
    </source>
</evidence>